<dbReference type="Pfam" id="PF00082">
    <property type="entry name" value="Peptidase_S8"/>
    <property type="match status" value="1"/>
</dbReference>
<keyword evidence="13" id="KW-1185">Reference proteome</keyword>
<evidence type="ECO:0000313" key="13">
    <source>
        <dbReference type="Proteomes" id="UP000323000"/>
    </source>
</evidence>
<reference evidence="13" key="1">
    <citation type="journal article" date="2019" name="Gigascience">
        <title>De novo genome assembly of the endangered Acer yangbiense, a plant species with extremely small populations endemic to Yunnan Province, China.</title>
        <authorList>
            <person name="Yang J."/>
            <person name="Wariss H.M."/>
            <person name="Tao L."/>
            <person name="Zhang R."/>
            <person name="Yun Q."/>
            <person name="Hollingsworth P."/>
            <person name="Dao Z."/>
            <person name="Luo G."/>
            <person name="Guo H."/>
            <person name="Ma Y."/>
            <person name="Sun W."/>
        </authorList>
    </citation>
    <scope>NUCLEOTIDE SEQUENCE [LARGE SCALE GENOMIC DNA]</scope>
    <source>
        <strain evidence="13">cv. Malutang</strain>
    </source>
</reference>
<dbReference type="GO" id="GO:0004252">
    <property type="term" value="F:serine-type endopeptidase activity"/>
    <property type="evidence" value="ECO:0007669"/>
    <property type="project" value="UniProtKB-UniRule"/>
</dbReference>
<evidence type="ECO:0000256" key="3">
    <source>
        <dbReference type="ARBA" id="ARBA00022729"/>
    </source>
</evidence>
<proteinExistence type="inferred from homology"/>
<dbReference type="AlphaFoldDB" id="A0A5C7H414"/>
<evidence type="ECO:0000256" key="4">
    <source>
        <dbReference type="ARBA" id="ARBA00022801"/>
    </source>
</evidence>
<feature type="active site" description="Charge relay system" evidence="6 7">
    <location>
        <position position="227"/>
    </location>
</feature>
<dbReference type="InterPro" id="IPR036852">
    <property type="entry name" value="Peptidase_S8/S53_dom_sf"/>
</dbReference>
<accession>A0A5C7H414</accession>
<dbReference type="PANTHER" id="PTHR10795">
    <property type="entry name" value="PROPROTEIN CONVERTASE SUBTILISIN/KEXIN"/>
    <property type="match status" value="1"/>
</dbReference>
<evidence type="ECO:0000259" key="9">
    <source>
        <dbReference type="Pfam" id="PF00082"/>
    </source>
</evidence>
<dbReference type="InterPro" id="IPR041469">
    <property type="entry name" value="Subtilisin-like_FN3"/>
</dbReference>
<dbReference type="Pfam" id="PF05922">
    <property type="entry name" value="Inhibitor_I9"/>
    <property type="match status" value="1"/>
</dbReference>
<protein>
    <recommendedName>
        <fullName evidence="14">Subtilisin-like protease fibronectin type-III domain-containing protein</fullName>
    </recommendedName>
</protein>
<feature type="signal peptide" evidence="8">
    <location>
        <begin position="1"/>
        <end position="28"/>
    </location>
</feature>
<dbReference type="Gene3D" id="3.30.70.80">
    <property type="entry name" value="Peptidase S8 propeptide/proteinase inhibitor I9"/>
    <property type="match status" value="1"/>
</dbReference>
<feature type="active site" description="Charge relay system" evidence="6 7">
    <location>
        <position position="554"/>
    </location>
</feature>
<dbReference type="InterPro" id="IPR000209">
    <property type="entry name" value="Peptidase_S8/S53_dom"/>
</dbReference>
<organism evidence="12 13">
    <name type="scientific">Acer yangbiense</name>
    <dbReference type="NCBI Taxonomy" id="1000413"/>
    <lineage>
        <taxon>Eukaryota</taxon>
        <taxon>Viridiplantae</taxon>
        <taxon>Streptophyta</taxon>
        <taxon>Embryophyta</taxon>
        <taxon>Tracheophyta</taxon>
        <taxon>Spermatophyta</taxon>
        <taxon>Magnoliopsida</taxon>
        <taxon>eudicotyledons</taxon>
        <taxon>Gunneridae</taxon>
        <taxon>Pentapetalae</taxon>
        <taxon>rosids</taxon>
        <taxon>malvids</taxon>
        <taxon>Sapindales</taxon>
        <taxon>Sapindaceae</taxon>
        <taxon>Hippocastanoideae</taxon>
        <taxon>Acereae</taxon>
        <taxon>Acer</taxon>
    </lineage>
</organism>
<dbReference type="Proteomes" id="UP000323000">
    <property type="component" value="Chromosome 11"/>
</dbReference>
<dbReference type="FunFam" id="2.60.40.2310:FF:000001">
    <property type="entry name" value="Subtilisin-like protease SBT1.5"/>
    <property type="match status" value="1"/>
</dbReference>
<evidence type="ECO:0000256" key="5">
    <source>
        <dbReference type="ARBA" id="ARBA00022825"/>
    </source>
</evidence>
<sequence>MANSASGLHNFLFYALLVAAAFVPNCYGHERKVHVVYMGERSPGDISVHSTHHSMLKNVLGSLQDPEVIVNSVIAIADDKSLVNCSSTSAKDSLIYSYGRSFNGFAAKLTDEEVARFSEMEGVVSVIPNHILKLHTTRSWDFMGFSKGTIGAPQEGNVIIGLLDTGIWPESESFNDQGLSSPPSKWKGICQGVNFTCNNKIIGARYYNSEKYYDPTDFPSPRDSEGHGTHTSSTAAGREVPYASYFGLANGTARGGVPNARIAMYKVCWSFGCALADILAAFDDAIADGVDIISVSLGADEAFPYFEDPIAIGSFHAMKYGILTSNSAGNSGPEPYTVSNTAPWTLTVAASTIDRKFVAQVVLGNGQVYSGLSINSFNIIGTSFPLIWGGDAANYSAGADSEIARYCLTGAMNSYKVAGKIVLCETLYDGSGILMANGLGTIMADSSITDFAFNYPLPATLITTEDGVEILDYIRTTQNPIATILAGETWKDVMAPNVVSFSSRGPNPITPDILKPDLTAPGVDILAAWSPVAPPSIYYDDTRSVHYNIISGTSMSCPHASSAAAYVKAAHPNWSPAAIKSALMTTANATDPRKHKDLEFAYGAGHINPAQAIYPGLVYDAYVGDYINFLCEQGYNSTTLRMVTGDNSSDCQNTLPGRAWDLNYPSFSVAVEDGQQIQAVFTRTVTNVGSPNSTYTSTMYMPSSVSVVIEPSVLSFSSIGEQKSFKVKVYGPQIVQQPIMSGSITWDDGVHKVRSPLVIYSILPGFASSYFSTPQKNLQFNGPSMYTKNGIIGRN</sequence>
<comment type="similarity">
    <text evidence="1 7">Belongs to the peptidase S8 family.</text>
</comment>
<evidence type="ECO:0000256" key="1">
    <source>
        <dbReference type="ARBA" id="ARBA00011073"/>
    </source>
</evidence>
<dbReference type="InterPro" id="IPR045051">
    <property type="entry name" value="SBT"/>
</dbReference>
<dbReference type="Pfam" id="PF17766">
    <property type="entry name" value="fn3_6"/>
    <property type="match status" value="1"/>
</dbReference>
<dbReference type="GO" id="GO:0006508">
    <property type="term" value="P:proteolysis"/>
    <property type="evidence" value="ECO:0007669"/>
    <property type="project" value="UniProtKB-KW"/>
</dbReference>
<evidence type="ECO:0008006" key="14">
    <source>
        <dbReference type="Google" id="ProtNLM"/>
    </source>
</evidence>
<dbReference type="SUPFAM" id="SSF52743">
    <property type="entry name" value="Subtilisin-like"/>
    <property type="match status" value="1"/>
</dbReference>
<feature type="chain" id="PRO_5023105430" description="Subtilisin-like protease fibronectin type-III domain-containing protein" evidence="8">
    <location>
        <begin position="29"/>
        <end position="795"/>
    </location>
</feature>
<dbReference type="PROSITE" id="PS51892">
    <property type="entry name" value="SUBTILASE"/>
    <property type="match status" value="1"/>
</dbReference>
<dbReference type="Gene3D" id="3.40.50.200">
    <property type="entry name" value="Peptidase S8/S53 domain"/>
    <property type="match status" value="1"/>
</dbReference>
<dbReference type="OrthoDB" id="206201at2759"/>
<name>A0A5C7H414_9ROSI</name>
<comment type="caution">
    <text evidence="12">The sequence shown here is derived from an EMBL/GenBank/DDBJ whole genome shotgun (WGS) entry which is preliminary data.</text>
</comment>
<dbReference type="PRINTS" id="PR00723">
    <property type="entry name" value="SUBTILISIN"/>
</dbReference>
<evidence type="ECO:0000259" key="11">
    <source>
        <dbReference type="Pfam" id="PF17766"/>
    </source>
</evidence>
<dbReference type="FunFam" id="3.40.50.200:FF:000006">
    <property type="entry name" value="Subtilisin-like protease SBT1.5"/>
    <property type="match status" value="1"/>
</dbReference>
<evidence type="ECO:0000256" key="8">
    <source>
        <dbReference type="SAM" id="SignalP"/>
    </source>
</evidence>
<dbReference type="InterPro" id="IPR015500">
    <property type="entry name" value="Peptidase_S8_subtilisin-rel"/>
</dbReference>
<feature type="domain" description="Peptidase S8/S53" evidence="9">
    <location>
        <begin position="157"/>
        <end position="605"/>
    </location>
</feature>
<feature type="active site" description="Charge relay system" evidence="6 7">
    <location>
        <position position="164"/>
    </location>
</feature>
<dbReference type="CDD" id="cd04852">
    <property type="entry name" value="Peptidases_S8_3"/>
    <property type="match status" value="1"/>
</dbReference>
<evidence type="ECO:0000256" key="6">
    <source>
        <dbReference type="PIRSR" id="PIRSR615500-1"/>
    </source>
</evidence>
<evidence type="ECO:0000256" key="7">
    <source>
        <dbReference type="PROSITE-ProRule" id="PRU01240"/>
    </source>
</evidence>
<keyword evidence="5 7" id="KW-0720">Serine protease</keyword>
<evidence type="ECO:0000256" key="2">
    <source>
        <dbReference type="ARBA" id="ARBA00022670"/>
    </source>
</evidence>
<keyword evidence="4 7" id="KW-0378">Hydrolase</keyword>
<dbReference type="InterPro" id="IPR010259">
    <property type="entry name" value="S8pro/Inhibitor_I9"/>
</dbReference>
<dbReference type="Gene3D" id="2.60.40.2310">
    <property type="match status" value="1"/>
</dbReference>
<dbReference type="InterPro" id="IPR034197">
    <property type="entry name" value="Peptidases_S8_3"/>
</dbReference>
<dbReference type="CDD" id="cd02120">
    <property type="entry name" value="PA_subtilisin_like"/>
    <property type="match status" value="1"/>
</dbReference>
<evidence type="ECO:0000259" key="10">
    <source>
        <dbReference type="Pfam" id="PF05922"/>
    </source>
</evidence>
<keyword evidence="2 7" id="KW-0645">Protease</keyword>
<dbReference type="EMBL" id="VAHF01000011">
    <property type="protein sequence ID" value="TXG51006.1"/>
    <property type="molecule type" value="Genomic_DNA"/>
</dbReference>
<evidence type="ECO:0000313" key="12">
    <source>
        <dbReference type="EMBL" id="TXG51006.1"/>
    </source>
</evidence>
<gene>
    <name evidence="12" type="ORF">EZV62_023530</name>
</gene>
<feature type="domain" description="Inhibitor I9" evidence="10">
    <location>
        <begin position="34"/>
        <end position="135"/>
    </location>
</feature>
<keyword evidence="3 8" id="KW-0732">Signal</keyword>
<dbReference type="Gene3D" id="3.50.30.30">
    <property type="match status" value="1"/>
</dbReference>
<feature type="domain" description="Subtilisin-like protease fibronectin type-III" evidence="11">
    <location>
        <begin position="661"/>
        <end position="759"/>
    </location>
</feature>
<dbReference type="InterPro" id="IPR037045">
    <property type="entry name" value="S8pro/Inhibitor_I9_sf"/>
</dbReference>